<dbReference type="InterPro" id="IPR018511">
    <property type="entry name" value="Hemolysin-typ_Ca-bd_CS"/>
</dbReference>
<feature type="region of interest" description="Disordered" evidence="3">
    <location>
        <begin position="1057"/>
        <end position="1085"/>
    </location>
</feature>
<feature type="region of interest" description="Disordered" evidence="3">
    <location>
        <begin position="427"/>
        <end position="463"/>
    </location>
</feature>
<evidence type="ECO:0000256" key="2">
    <source>
        <dbReference type="ARBA" id="ARBA00022525"/>
    </source>
</evidence>
<feature type="region of interest" description="Disordered" evidence="3">
    <location>
        <begin position="1107"/>
        <end position="1131"/>
    </location>
</feature>
<evidence type="ECO:0000313" key="4">
    <source>
        <dbReference type="EMBL" id="MFC3616178.1"/>
    </source>
</evidence>
<feature type="compositionally biased region" description="Low complexity" evidence="3">
    <location>
        <begin position="427"/>
        <end position="437"/>
    </location>
</feature>
<dbReference type="PROSITE" id="PS00330">
    <property type="entry name" value="HEMOLYSIN_CALCIUM"/>
    <property type="match status" value="5"/>
</dbReference>
<feature type="region of interest" description="Disordered" evidence="3">
    <location>
        <begin position="764"/>
        <end position="797"/>
    </location>
</feature>
<dbReference type="PANTHER" id="PTHR38340">
    <property type="entry name" value="S-LAYER PROTEIN"/>
    <property type="match status" value="1"/>
</dbReference>
<dbReference type="RefSeq" id="WP_386737483.1">
    <property type="nucleotide sequence ID" value="NZ_JBHRXI010000045.1"/>
</dbReference>
<evidence type="ECO:0000256" key="1">
    <source>
        <dbReference type="ARBA" id="ARBA00004613"/>
    </source>
</evidence>
<dbReference type="EMBL" id="JBHRXI010000045">
    <property type="protein sequence ID" value="MFC3616178.1"/>
    <property type="molecule type" value="Genomic_DNA"/>
</dbReference>
<name>A0ABV7TPL8_9RHOB</name>
<feature type="region of interest" description="Disordered" evidence="3">
    <location>
        <begin position="227"/>
        <end position="260"/>
    </location>
</feature>
<gene>
    <name evidence="4" type="ORF">ACFORG_20750</name>
</gene>
<dbReference type="Pfam" id="PF00353">
    <property type="entry name" value="HemolysinCabind"/>
    <property type="match status" value="10"/>
</dbReference>
<protein>
    <recommendedName>
        <fullName evidence="6">Ca2+-binding protein, RTX toxin-related</fullName>
    </recommendedName>
</protein>
<evidence type="ECO:0000313" key="5">
    <source>
        <dbReference type="Proteomes" id="UP001595629"/>
    </source>
</evidence>
<dbReference type="Gene3D" id="2.150.10.10">
    <property type="entry name" value="Serralysin-like metalloprotease, C-terminal"/>
    <property type="match status" value="7"/>
</dbReference>
<sequence length="1271" mass="129630">MPVLTNGTSGNDTITTGADDDIINGLGGQDIINSGAGNDTVNPGDNTSFDFTDTGAGDDVVILTDTGSGFQAIGFESHTAPSSPGGGALPSAIPTGPLFTGLRVNIDGASNTGIINKGINGTTTITDVQVAMLAEGFLVIGSNYGDIFSLTSIAGGFSAMRGMGGDDTYNIVAGPGTVRLDYRAPGATSGIVADLGTGIVSEDGFGGNDTITGDPLDQIRGTQLDDTILGSNDNDDIRGDAGNDSLTGGAGADTLRGGAGDDVLNPGDNDDFDEVDPGAGNDTIVLSDLMHGHVFLGNFDIASGVTVTVDGTGNIARVEKGSEGTTTLVDIQTPMLGGGAGIAGSHQDDTFNVTVVDGGQAYIRGYGGNDTFNISEDPGWLRLDYGSSSVETGVTADLGSGIVSEDGFGGTDTITGTPLDAFRGTDLGDSIDGSSGDDWLEGAGGNDTISGRGGNDRLEGEDGDDRLIAGGGDDTLRGGAGNDTLIAGDGEGYSEFDGGTGNDLIDFSGSGSGSFALAHFSLDTGVSIMVDGTSDTASVHKGTGGTTTVVGARNAMEIDHLWLFGSYQDDTITATASADGDLRIRGYGGNDTIHVGNSTGRIRLDYDSSSVMTGIVANFGAGTVSVDGFGGSDTVTGGTIWEYRGSRLDDDIVLTERDDRLWAKGGDDTVDGGAGTDTVIFEASSGDATITETASGEIQVVSSDGTDLLRNVEELEFYDTTLLVSDLFPTDGAIRGTPEDDILDGTNGDDLILALAGNDLVRGQAGNDTVNGGEGADRLEGGDGDDSINPGGATDGIEEILAGTGNDTIDLADAAGGIVHLLHDDLSGSISFTYDATHGEAIIDKGGEGSTQVLAADGVIANATGLGRFLVRGSDGDDLFTMRPASLGPSNFIVFDGNAGNDRFDLAASSVYQRVNYDADDLSRGIVADLRSGIVSEDGHGDRDEVSGPWRGDLRATRFDDSVVGSDGDDRFILLAGNDTLDGADGWDLLRFDQSGSSDVRVNFAAGTAEGTWEGEAFSYDLENVEWVRGSRSEADLLMGDELNNYFEGFGGNDTLQGAAGNDTLQGGDGSDRLNGGDGDDVINGGTSEADLRDVVFAGAGNDSVDGGHGNDQIFGQEGNDTLAGGFGADELQGQGGNDVITGGALSDLVFGGAGDDFVNGGFGYDRVNGGEGADRFYHLGIADHGSDWVQDYDAAEGDVLVFGQAATVDEFQINLAHTATPDSERSGDDTVQEAFVIYRPTGQIMWALVDGEGQSSINLQIGGEVFDLLA</sequence>
<comment type="subcellular location">
    <subcellularLocation>
        <location evidence="1">Secreted</location>
    </subcellularLocation>
</comment>
<dbReference type="Proteomes" id="UP001595629">
    <property type="component" value="Unassembled WGS sequence"/>
</dbReference>
<dbReference type="SUPFAM" id="SSF51120">
    <property type="entry name" value="beta-Roll"/>
    <property type="match status" value="7"/>
</dbReference>
<reference evidence="5" key="1">
    <citation type="journal article" date="2019" name="Int. J. Syst. Evol. Microbiol.">
        <title>The Global Catalogue of Microorganisms (GCM) 10K type strain sequencing project: providing services to taxonomists for standard genome sequencing and annotation.</title>
        <authorList>
            <consortium name="The Broad Institute Genomics Platform"/>
            <consortium name="The Broad Institute Genome Sequencing Center for Infectious Disease"/>
            <person name="Wu L."/>
            <person name="Ma J."/>
        </authorList>
    </citation>
    <scope>NUCLEOTIDE SEQUENCE [LARGE SCALE GENOMIC DNA]</scope>
    <source>
        <strain evidence="5">KCTC 42911</strain>
    </source>
</reference>
<proteinExistence type="predicted"/>
<dbReference type="PANTHER" id="PTHR38340:SF1">
    <property type="entry name" value="S-LAYER PROTEIN"/>
    <property type="match status" value="1"/>
</dbReference>
<evidence type="ECO:0000256" key="3">
    <source>
        <dbReference type="SAM" id="MobiDB-lite"/>
    </source>
</evidence>
<dbReference type="InterPro" id="IPR050557">
    <property type="entry name" value="RTX_toxin/Mannuronan_C5-epim"/>
</dbReference>
<keyword evidence="2" id="KW-0964">Secreted</keyword>
<comment type="caution">
    <text evidence="4">The sequence shown here is derived from an EMBL/GenBank/DDBJ whole genome shotgun (WGS) entry which is preliminary data.</text>
</comment>
<keyword evidence="5" id="KW-1185">Reference proteome</keyword>
<dbReference type="PRINTS" id="PR00313">
    <property type="entry name" value="CABNDNGRPT"/>
</dbReference>
<dbReference type="InterPro" id="IPR001343">
    <property type="entry name" value="Hemolysn_Ca-bd"/>
</dbReference>
<organism evidence="4 5">
    <name type="scientific">Lutimaribacter marinistellae</name>
    <dbReference type="NCBI Taxonomy" id="1820329"/>
    <lineage>
        <taxon>Bacteria</taxon>
        <taxon>Pseudomonadati</taxon>
        <taxon>Pseudomonadota</taxon>
        <taxon>Alphaproteobacteria</taxon>
        <taxon>Rhodobacterales</taxon>
        <taxon>Roseobacteraceae</taxon>
        <taxon>Lutimaribacter</taxon>
    </lineage>
</organism>
<evidence type="ECO:0008006" key="6">
    <source>
        <dbReference type="Google" id="ProtNLM"/>
    </source>
</evidence>
<accession>A0ABV7TPL8</accession>
<dbReference type="InterPro" id="IPR011049">
    <property type="entry name" value="Serralysin-like_metalloprot_C"/>
</dbReference>